<keyword evidence="1" id="KW-0812">Transmembrane</keyword>
<accession>A0A166HEK9</accession>
<comment type="caution">
    <text evidence="2">The sequence shown here is derived from an EMBL/GenBank/DDBJ whole genome shotgun (WGS) entry which is preliminary data.</text>
</comment>
<reference evidence="2 3" key="1">
    <citation type="submission" date="2015-08" db="EMBL/GenBank/DDBJ databases">
        <title>Draft Genome Sequence of Rathayibacter sp. Strain VKM Ac-2596 Isolated from Leaf Gall Induced by Plant-Parasitic Nematodes.</title>
        <authorList>
            <person name="Vasilenko O.V."/>
            <person name="Starodumova I.P."/>
            <person name="Tarlachkov S.V."/>
            <person name="Dorofeeva L.V."/>
            <person name="Evtushenko L.I."/>
        </authorList>
    </citation>
    <scope>NUCLEOTIDE SEQUENCE [LARGE SCALE GENOMIC DNA]</scope>
    <source>
        <strain evidence="2 3">VKM Ac-2596</strain>
    </source>
</reference>
<evidence type="ECO:0000313" key="3">
    <source>
        <dbReference type="Proteomes" id="UP000076717"/>
    </source>
</evidence>
<sequence length="52" mass="5072">MSVAGELPADSASSLVASAGAAFDAGVGWSAWLGAGLVLAAAVIGAWRLRRS</sequence>
<keyword evidence="1" id="KW-1133">Transmembrane helix</keyword>
<dbReference type="Proteomes" id="UP000076717">
    <property type="component" value="Unassembled WGS sequence"/>
</dbReference>
<feature type="transmembrane region" description="Helical" evidence="1">
    <location>
        <begin position="29"/>
        <end position="49"/>
    </location>
</feature>
<keyword evidence="1" id="KW-0472">Membrane</keyword>
<organism evidence="2 3">
    <name type="scientific">Rathayibacter tanaceti</name>
    <dbReference type="NCBI Taxonomy" id="1671680"/>
    <lineage>
        <taxon>Bacteria</taxon>
        <taxon>Bacillati</taxon>
        <taxon>Actinomycetota</taxon>
        <taxon>Actinomycetes</taxon>
        <taxon>Micrococcales</taxon>
        <taxon>Microbacteriaceae</taxon>
        <taxon>Rathayibacter</taxon>
    </lineage>
</organism>
<name>A0A166HEK9_9MICO</name>
<evidence type="ECO:0000313" key="2">
    <source>
        <dbReference type="EMBL" id="KZX20462.1"/>
    </source>
</evidence>
<protein>
    <submittedName>
        <fullName evidence="2">Uncharacterized protein</fullName>
    </submittedName>
</protein>
<dbReference type="AlphaFoldDB" id="A0A166HEK9"/>
<gene>
    <name evidence="2" type="ORF">ACH61_02413</name>
</gene>
<keyword evidence="3" id="KW-1185">Reference proteome</keyword>
<proteinExistence type="predicted"/>
<dbReference type="EMBL" id="LIIN01000096">
    <property type="protein sequence ID" value="KZX20462.1"/>
    <property type="molecule type" value="Genomic_DNA"/>
</dbReference>
<evidence type="ECO:0000256" key="1">
    <source>
        <dbReference type="SAM" id="Phobius"/>
    </source>
</evidence>